<accession>A0AA38M9R6</accession>
<name>A0AA38M9R6_9CUCU</name>
<evidence type="ECO:0000256" key="4">
    <source>
        <dbReference type="ARBA" id="ARBA00022692"/>
    </source>
</evidence>
<keyword evidence="3 10" id="KW-0716">Sensory transduction</keyword>
<keyword evidence="12" id="KW-1185">Reference proteome</keyword>
<comment type="subcellular location">
    <subcellularLocation>
        <location evidence="1 10">Cell membrane</location>
        <topology evidence="1 10">Multi-pass membrane protein</topology>
    </subcellularLocation>
</comment>
<feature type="transmembrane region" description="Helical" evidence="10">
    <location>
        <begin position="63"/>
        <end position="81"/>
    </location>
</feature>
<comment type="caution">
    <text evidence="11">The sequence shown here is derived from an EMBL/GenBank/DDBJ whole genome shotgun (WGS) entry which is preliminary data.</text>
</comment>
<dbReference type="AlphaFoldDB" id="A0AA38M9R6"/>
<dbReference type="GO" id="GO:0005886">
    <property type="term" value="C:plasma membrane"/>
    <property type="evidence" value="ECO:0007669"/>
    <property type="project" value="UniProtKB-SubCell"/>
</dbReference>
<keyword evidence="5 10" id="KW-0552">Olfaction</keyword>
<keyword evidence="8 10" id="KW-0675">Receptor</keyword>
<feature type="transmembrane region" description="Helical" evidence="10">
    <location>
        <begin position="33"/>
        <end position="51"/>
    </location>
</feature>
<evidence type="ECO:0000256" key="3">
    <source>
        <dbReference type="ARBA" id="ARBA00022606"/>
    </source>
</evidence>
<comment type="similarity">
    <text evidence="10">Belongs to the insect chemoreceptor superfamily. Heteromeric odorant receptor channel (TC 1.A.69) family.</text>
</comment>
<dbReference type="InterPro" id="IPR004117">
    <property type="entry name" value="7tm6_olfct_rcpt"/>
</dbReference>
<comment type="caution">
    <text evidence="10">Lacks conserved residue(s) required for the propagation of feature annotation.</text>
</comment>
<dbReference type="PANTHER" id="PTHR21137:SF35">
    <property type="entry name" value="ODORANT RECEPTOR 19A-RELATED"/>
    <property type="match status" value="1"/>
</dbReference>
<evidence type="ECO:0000256" key="10">
    <source>
        <dbReference type="RuleBase" id="RU351113"/>
    </source>
</evidence>
<keyword evidence="6 10" id="KW-1133">Transmembrane helix</keyword>
<feature type="transmembrane region" description="Helical" evidence="10">
    <location>
        <begin position="163"/>
        <end position="195"/>
    </location>
</feature>
<evidence type="ECO:0000256" key="2">
    <source>
        <dbReference type="ARBA" id="ARBA00022475"/>
    </source>
</evidence>
<protein>
    <recommendedName>
        <fullName evidence="10">Odorant receptor</fullName>
    </recommendedName>
</protein>
<feature type="transmembrane region" description="Helical" evidence="10">
    <location>
        <begin position="254"/>
        <end position="276"/>
    </location>
</feature>
<dbReference type="GO" id="GO:0005549">
    <property type="term" value="F:odorant binding"/>
    <property type="evidence" value="ECO:0007669"/>
    <property type="project" value="InterPro"/>
</dbReference>
<dbReference type="PANTHER" id="PTHR21137">
    <property type="entry name" value="ODORANT RECEPTOR"/>
    <property type="match status" value="1"/>
</dbReference>
<evidence type="ECO:0000256" key="1">
    <source>
        <dbReference type="ARBA" id="ARBA00004651"/>
    </source>
</evidence>
<dbReference type="GO" id="GO:0007165">
    <property type="term" value="P:signal transduction"/>
    <property type="evidence" value="ECO:0007669"/>
    <property type="project" value="UniProtKB-KW"/>
</dbReference>
<evidence type="ECO:0000256" key="6">
    <source>
        <dbReference type="ARBA" id="ARBA00022989"/>
    </source>
</evidence>
<dbReference type="Pfam" id="PF02949">
    <property type="entry name" value="7tm_6"/>
    <property type="match status" value="1"/>
</dbReference>
<reference evidence="11" key="1">
    <citation type="journal article" date="2023" name="G3 (Bethesda)">
        <title>Whole genome assemblies of Zophobas morio and Tenebrio molitor.</title>
        <authorList>
            <person name="Kaur S."/>
            <person name="Stinson S.A."/>
            <person name="diCenzo G.C."/>
        </authorList>
    </citation>
    <scope>NUCLEOTIDE SEQUENCE</scope>
    <source>
        <strain evidence="11">QUZm001</strain>
    </source>
</reference>
<keyword evidence="9 10" id="KW-0807">Transducer</keyword>
<feature type="transmembrane region" description="Helical" evidence="10">
    <location>
        <begin position="123"/>
        <end position="143"/>
    </location>
</feature>
<keyword evidence="2" id="KW-1003">Cell membrane</keyword>
<evidence type="ECO:0000313" key="12">
    <source>
        <dbReference type="Proteomes" id="UP001168821"/>
    </source>
</evidence>
<sequence>MTITEILEGDPLLVLTYLPRALSVNKIGQKISYFYYSFLILIVLGDVVVVTRNNQWNLLLSQYLAFAGGAPLAFASYITMYHRSYVEMYWDIYHELFPFLWPLQSLGNKQFKKFQTLAKLTTLAAKTVIVVALITVTISLPWFGDDYDILLPVKIAMDNFDGWLLKTFLILFYSTLYHGTLTVVANVFCQTYLVLHLFNQLCMLKVRLSNLGKGPDLPQAIRDKAYQDFVKTELISCIKLHQVLLRYAEKVNELIYYPIFYYTFGGISLGLSIILVPFQKTYIMLARIGTIAFIALCMTMLFCVLGQLLEDESEKVFISGCNTAWYSWNTNNRKLLCLFLFKTRENLVLSSSGLITINYQLLIALYRTIYSAVTFLINVSENL</sequence>
<feature type="transmembrane region" description="Helical" evidence="10">
    <location>
        <begin position="282"/>
        <end position="305"/>
    </location>
</feature>
<dbReference type="EMBL" id="JALNTZ010000006">
    <property type="protein sequence ID" value="KAJ3647872.1"/>
    <property type="molecule type" value="Genomic_DNA"/>
</dbReference>
<evidence type="ECO:0000256" key="7">
    <source>
        <dbReference type="ARBA" id="ARBA00023136"/>
    </source>
</evidence>
<keyword evidence="7 10" id="KW-0472">Membrane</keyword>
<evidence type="ECO:0000256" key="9">
    <source>
        <dbReference type="ARBA" id="ARBA00023224"/>
    </source>
</evidence>
<evidence type="ECO:0000313" key="11">
    <source>
        <dbReference type="EMBL" id="KAJ3647872.1"/>
    </source>
</evidence>
<dbReference type="GO" id="GO:0004984">
    <property type="term" value="F:olfactory receptor activity"/>
    <property type="evidence" value="ECO:0007669"/>
    <property type="project" value="InterPro"/>
</dbReference>
<evidence type="ECO:0000256" key="5">
    <source>
        <dbReference type="ARBA" id="ARBA00022725"/>
    </source>
</evidence>
<evidence type="ECO:0000256" key="8">
    <source>
        <dbReference type="ARBA" id="ARBA00023170"/>
    </source>
</evidence>
<keyword evidence="4 10" id="KW-0812">Transmembrane</keyword>
<dbReference type="Proteomes" id="UP001168821">
    <property type="component" value="Unassembled WGS sequence"/>
</dbReference>
<organism evidence="11 12">
    <name type="scientific">Zophobas morio</name>
    <dbReference type="NCBI Taxonomy" id="2755281"/>
    <lineage>
        <taxon>Eukaryota</taxon>
        <taxon>Metazoa</taxon>
        <taxon>Ecdysozoa</taxon>
        <taxon>Arthropoda</taxon>
        <taxon>Hexapoda</taxon>
        <taxon>Insecta</taxon>
        <taxon>Pterygota</taxon>
        <taxon>Neoptera</taxon>
        <taxon>Endopterygota</taxon>
        <taxon>Coleoptera</taxon>
        <taxon>Polyphaga</taxon>
        <taxon>Cucujiformia</taxon>
        <taxon>Tenebrionidae</taxon>
        <taxon>Zophobas</taxon>
    </lineage>
</organism>
<proteinExistence type="inferred from homology"/>
<gene>
    <name evidence="11" type="ORF">Zmor_019724</name>
</gene>